<dbReference type="PROSITE" id="PS51257">
    <property type="entry name" value="PROKAR_LIPOPROTEIN"/>
    <property type="match status" value="1"/>
</dbReference>
<evidence type="ECO:0000313" key="11">
    <source>
        <dbReference type="Proteomes" id="UP001596378"/>
    </source>
</evidence>
<dbReference type="Proteomes" id="UP001596378">
    <property type="component" value="Unassembled WGS sequence"/>
</dbReference>
<name>A0ABW2FMG2_9BACL</name>
<feature type="region of interest" description="Disordered" evidence="7">
    <location>
        <begin position="28"/>
        <end position="54"/>
    </location>
</feature>
<dbReference type="InterPro" id="IPR028082">
    <property type="entry name" value="Peripla_BP_I"/>
</dbReference>
<keyword evidence="4 8" id="KW-0732">Signal</keyword>
<accession>A0ABW2FMG2</accession>
<comment type="caution">
    <text evidence="10">The sequence shown here is derived from an EMBL/GenBank/DDBJ whole genome shotgun (WGS) entry which is preliminary data.</text>
</comment>
<evidence type="ECO:0000256" key="3">
    <source>
        <dbReference type="ARBA" id="ARBA00022475"/>
    </source>
</evidence>
<dbReference type="PANTHER" id="PTHR34296:SF2">
    <property type="entry name" value="ABC TRANSPORTER GUANOSINE-BINDING PROTEIN NUPN"/>
    <property type="match status" value="1"/>
</dbReference>
<feature type="signal peptide" evidence="8">
    <location>
        <begin position="1"/>
        <end position="21"/>
    </location>
</feature>
<feature type="compositionally biased region" description="Low complexity" evidence="7">
    <location>
        <begin position="28"/>
        <end position="51"/>
    </location>
</feature>
<comment type="subcellular location">
    <subcellularLocation>
        <location evidence="1">Cell membrane</location>
        <topology evidence="1">Lipid-anchor</topology>
    </subcellularLocation>
</comment>
<gene>
    <name evidence="10" type="ORF">ACFQMJ_29380</name>
</gene>
<sequence>MNKSTKLLTGIMLAASLTLTACGAKNNNDGGGAASPSQSPSASPSESAAPGQTVDGKDFKFAMVTDVGGINDKSFNQSAWEGLNKLKADTGAEVKNLESKEASNYLTNLNKFVRDGYNLTWGIGFLLEDAVKESADKNPDARLAIIDGEVQAPNVASIKFAENEGAFLVGVVAGSMTKSNKIGFVGGIDIPVIKRFELGFLAGVAAVNPDAKVEINYTGAFDKADLGKAAAASLYNAGADIVFHAAGATGNGVFNEAKERNKNASADKKVWVIGVDKDQSLEFGDDVTLTSMLKRVDEAVYRVSMEMIEGKFPAGQVTTLGLKDDGVGLPDTSKANVPQDILDKVEEYKQKIISGEITVPTAE</sequence>
<evidence type="ECO:0000256" key="1">
    <source>
        <dbReference type="ARBA" id="ARBA00004193"/>
    </source>
</evidence>
<evidence type="ECO:0000256" key="6">
    <source>
        <dbReference type="ARBA" id="ARBA00023288"/>
    </source>
</evidence>
<dbReference type="InterPro" id="IPR003760">
    <property type="entry name" value="PnrA-like"/>
</dbReference>
<feature type="domain" description="ABC transporter substrate-binding protein PnrA-like" evidence="9">
    <location>
        <begin position="62"/>
        <end position="361"/>
    </location>
</feature>
<evidence type="ECO:0000256" key="2">
    <source>
        <dbReference type="ARBA" id="ARBA00008610"/>
    </source>
</evidence>
<evidence type="ECO:0000256" key="7">
    <source>
        <dbReference type="SAM" id="MobiDB-lite"/>
    </source>
</evidence>
<dbReference type="RefSeq" id="WP_378051738.1">
    <property type="nucleotide sequence ID" value="NZ_JBHMDN010000035.1"/>
</dbReference>
<organism evidence="10 11">
    <name type="scientific">Cohnella cellulosilytica</name>
    <dbReference type="NCBI Taxonomy" id="986710"/>
    <lineage>
        <taxon>Bacteria</taxon>
        <taxon>Bacillati</taxon>
        <taxon>Bacillota</taxon>
        <taxon>Bacilli</taxon>
        <taxon>Bacillales</taxon>
        <taxon>Paenibacillaceae</taxon>
        <taxon>Cohnella</taxon>
    </lineage>
</organism>
<keyword evidence="5" id="KW-0472">Membrane</keyword>
<dbReference type="PANTHER" id="PTHR34296">
    <property type="entry name" value="TRANSCRIPTIONAL ACTIVATOR PROTEIN MED"/>
    <property type="match status" value="1"/>
</dbReference>
<comment type="similarity">
    <text evidence="2">Belongs to the BMP lipoprotein family.</text>
</comment>
<evidence type="ECO:0000259" key="9">
    <source>
        <dbReference type="Pfam" id="PF02608"/>
    </source>
</evidence>
<dbReference type="InterPro" id="IPR050957">
    <property type="entry name" value="BMP_lipoprotein"/>
</dbReference>
<keyword evidence="6" id="KW-0449">Lipoprotein</keyword>
<dbReference type="Pfam" id="PF02608">
    <property type="entry name" value="Bmp"/>
    <property type="match status" value="1"/>
</dbReference>
<evidence type="ECO:0000256" key="8">
    <source>
        <dbReference type="SAM" id="SignalP"/>
    </source>
</evidence>
<dbReference type="EMBL" id="JBHTAI010000024">
    <property type="protein sequence ID" value="MFC7152667.1"/>
    <property type="molecule type" value="Genomic_DNA"/>
</dbReference>
<proteinExistence type="inferred from homology"/>
<dbReference type="Gene3D" id="3.40.50.2300">
    <property type="match status" value="2"/>
</dbReference>
<evidence type="ECO:0000256" key="5">
    <source>
        <dbReference type="ARBA" id="ARBA00023136"/>
    </source>
</evidence>
<protein>
    <submittedName>
        <fullName evidence="10">BMP family protein</fullName>
    </submittedName>
</protein>
<evidence type="ECO:0000313" key="10">
    <source>
        <dbReference type="EMBL" id="MFC7152667.1"/>
    </source>
</evidence>
<keyword evidence="3" id="KW-1003">Cell membrane</keyword>
<dbReference type="CDD" id="cd06354">
    <property type="entry name" value="PBP1_PrnA-like"/>
    <property type="match status" value="1"/>
</dbReference>
<feature type="chain" id="PRO_5047304649" evidence="8">
    <location>
        <begin position="22"/>
        <end position="363"/>
    </location>
</feature>
<reference evidence="11" key="1">
    <citation type="journal article" date="2019" name="Int. J. Syst. Evol. Microbiol.">
        <title>The Global Catalogue of Microorganisms (GCM) 10K type strain sequencing project: providing services to taxonomists for standard genome sequencing and annotation.</title>
        <authorList>
            <consortium name="The Broad Institute Genomics Platform"/>
            <consortium name="The Broad Institute Genome Sequencing Center for Infectious Disease"/>
            <person name="Wu L."/>
            <person name="Ma J."/>
        </authorList>
    </citation>
    <scope>NUCLEOTIDE SEQUENCE [LARGE SCALE GENOMIC DNA]</scope>
    <source>
        <strain evidence="11">KCTC 12907</strain>
    </source>
</reference>
<dbReference type="SUPFAM" id="SSF53822">
    <property type="entry name" value="Periplasmic binding protein-like I"/>
    <property type="match status" value="1"/>
</dbReference>
<keyword evidence="11" id="KW-1185">Reference proteome</keyword>
<evidence type="ECO:0000256" key="4">
    <source>
        <dbReference type="ARBA" id="ARBA00022729"/>
    </source>
</evidence>